<proteinExistence type="predicted"/>
<evidence type="ECO:0000313" key="2">
    <source>
        <dbReference type="Proteomes" id="UP000177501"/>
    </source>
</evidence>
<dbReference type="Gene3D" id="3.40.50.300">
    <property type="entry name" value="P-loop containing nucleotide triphosphate hydrolases"/>
    <property type="match status" value="1"/>
</dbReference>
<accession>A0A1F8B8B5</accession>
<dbReference type="InterPro" id="IPR027417">
    <property type="entry name" value="P-loop_NTPase"/>
</dbReference>
<gene>
    <name evidence="1" type="ORF">A2955_03370</name>
</gene>
<sequence length="83" mass="9611">MQHKILFTGSIDAGKTTLANHFATYPQIYIVPETVRELIVIDPSVATKPEFQDVLFREQIFSAKYLLKKIDILFVFYLFEADL</sequence>
<dbReference type="EMBL" id="MGHA01000018">
    <property type="protein sequence ID" value="OGM60286.1"/>
    <property type="molecule type" value="Genomic_DNA"/>
</dbReference>
<dbReference type="AlphaFoldDB" id="A0A1F8B8B5"/>
<dbReference type="SUPFAM" id="SSF52540">
    <property type="entry name" value="P-loop containing nucleoside triphosphate hydrolases"/>
    <property type="match status" value="1"/>
</dbReference>
<protein>
    <submittedName>
        <fullName evidence="1">Uncharacterized protein</fullName>
    </submittedName>
</protein>
<name>A0A1F8B8B5_9BACT</name>
<comment type="caution">
    <text evidence="1">The sequence shown here is derived from an EMBL/GenBank/DDBJ whole genome shotgun (WGS) entry which is preliminary data.</text>
</comment>
<organism evidence="1 2">
    <name type="scientific">Candidatus Woesebacteria bacterium RIFCSPLOWO2_01_FULL_37_19</name>
    <dbReference type="NCBI Taxonomy" id="1802514"/>
    <lineage>
        <taxon>Bacteria</taxon>
        <taxon>Candidatus Woeseibacteriota</taxon>
    </lineage>
</organism>
<dbReference type="Proteomes" id="UP000177501">
    <property type="component" value="Unassembled WGS sequence"/>
</dbReference>
<dbReference type="STRING" id="1802514.A2955_03370"/>
<reference evidence="1 2" key="1">
    <citation type="journal article" date="2016" name="Nat. Commun.">
        <title>Thousands of microbial genomes shed light on interconnected biogeochemical processes in an aquifer system.</title>
        <authorList>
            <person name="Anantharaman K."/>
            <person name="Brown C.T."/>
            <person name="Hug L.A."/>
            <person name="Sharon I."/>
            <person name="Castelle C.J."/>
            <person name="Probst A.J."/>
            <person name="Thomas B.C."/>
            <person name="Singh A."/>
            <person name="Wilkins M.J."/>
            <person name="Karaoz U."/>
            <person name="Brodie E.L."/>
            <person name="Williams K.H."/>
            <person name="Hubbard S.S."/>
            <person name="Banfield J.F."/>
        </authorList>
    </citation>
    <scope>NUCLEOTIDE SEQUENCE [LARGE SCALE GENOMIC DNA]</scope>
</reference>
<evidence type="ECO:0000313" key="1">
    <source>
        <dbReference type="EMBL" id="OGM60286.1"/>
    </source>
</evidence>